<comment type="subcellular location">
    <subcellularLocation>
        <location evidence="9">Mitochondrion matrix</location>
    </subcellularLocation>
</comment>
<keyword evidence="6 9" id="KW-0496">Mitochondrion</keyword>
<keyword evidence="4 9" id="KW-0808">Transferase</keyword>
<dbReference type="FunFam" id="3.60.70.12:FF:000002">
    <property type="entry name" value="Arginine biosynthesis bifunctional protein ArgJ, mitochondrial"/>
    <property type="match status" value="1"/>
</dbReference>
<reference evidence="10" key="2">
    <citation type="journal article" date="2022" name="Microbiol. Resour. Announc.">
        <title>Whole-Genome Sequence of Entomortierella parvispora E1425, a Mucoromycotan Fungus Associated with Burkholderiaceae-Related Endosymbiotic Bacteria.</title>
        <authorList>
            <person name="Herlambang A."/>
            <person name="Guo Y."/>
            <person name="Takashima Y."/>
            <person name="Narisawa K."/>
            <person name="Ohta H."/>
            <person name="Nishizawa T."/>
        </authorList>
    </citation>
    <scope>NUCLEOTIDE SEQUENCE</scope>
    <source>
        <strain evidence="10">E1425</strain>
    </source>
</reference>
<dbReference type="GO" id="GO:0006526">
    <property type="term" value="P:L-arginine biosynthetic process"/>
    <property type="evidence" value="ECO:0007669"/>
    <property type="project" value="UniProtKB-UniRule"/>
</dbReference>
<dbReference type="PANTHER" id="PTHR23100">
    <property type="entry name" value="ARGININE BIOSYNTHESIS BIFUNCTIONAL PROTEIN ARGJ"/>
    <property type="match status" value="1"/>
</dbReference>
<dbReference type="HAMAP" id="MF_01106">
    <property type="entry name" value="ArgJ"/>
    <property type="match status" value="1"/>
</dbReference>
<dbReference type="Gene3D" id="3.60.70.12">
    <property type="entry name" value="L-amino peptidase D-ALA esterase/amidase"/>
    <property type="match status" value="1"/>
</dbReference>
<evidence type="ECO:0000256" key="2">
    <source>
        <dbReference type="ARBA" id="ARBA00022571"/>
    </source>
</evidence>
<keyword evidence="7 9" id="KW-0511">Multifunctional enzyme</keyword>
<dbReference type="GO" id="GO:0006592">
    <property type="term" value="P:ornithine biosynthetic process"/>
    <property type="evidence" value="ECO:0007669"/>
    <property type="project" value="TreeGrafter"/>
</dbReference>
<comment type="PTM">
    <text evidence="9">The alpha and beta chains are autoproteolytically processed from a single precursor protein within the mitochondrion.</text>
</comment>
<feature type="chain" id="PRO_5040555291" description="Arginine biosynthesis bifunctional protein ArgJ beta chain" evidence="9">
    <location>
        <begin position="241"/>
        <end position="464"/>
    </location>
</feature>
<sequence>MSLLSALRTTRVVRPSAVLSSSSAASYSTKAPPSWSSLPLSKQKLIPASGTYPKGFLVSGISSKVKKSGAKDLALITSQLDLPCSAAAVFTKNVFQAAPVVVSRERLVDNGGKGIQGLVTNSGCANAVTGTVGLENAREMTKALDRMLSGKTTSGGSSLVMSTGVIGQHLQMDKILKGIQDSKAHLGSDHQHWMDCAQAYMTTDTFPKLRSKVYTLPESKVEYRMAGITKGAGMIHPDMATLLGTIVTDLGVEPGLLQYALTHAVDRSFNAITVDGDMSTNDTVALLANAGATGGKIVVKDLTSADFGAFKEQLTEFAQELSQLVVRDGEGATKFVKVSVEGAPSFEAAKTVASTIATSSLVKTALYGEDANWGRILCAVGYSGVKEIDPKKVSVSFIPMDGSAPLKLLHQGEPEQVDEVRASQILKMEDLEIRVELNLGKEATSYWTCDLSHEYISINADYRS</sequence>
<dbReference type="SUPFAM" id="SSF56266">
    <property type="entry name" value="DmpA/ArgJ-like"/>
    <property type="match status" value="1"/>
</dbReference>
<evidence type="ECO:0000313" key="10">
    <source>
        <dbReference type="EMBL" id="GJJ69255.1"/>
    </source>
</evidence>
<accession>A0A9P3H347</accession>
<dbReference type="EC" id="2.3.1.35" evidence="9"/>
<evidence type="ECO:0000256" key="5">
    <source>
        <dbReference type="ARBA" id="ARBA00022813"/>
    </source>
</evidence>
<keyword evidence="5 9" id="KW-0068">Autocatalytic cleavage</keyword>
<keyword evidence="8 9" id="KW-0012">Acyltransferase</keyword>
<feature type="binding site" evidence="9">
    <location>
        <position position="202"/>
    </location>
    <ligand>
        <name>substrate</name>
    </ligand>
</feature>
<evidence type="ECO:0000256" key="9">
    <source>
        <dbReference type="HAMAP-Rule" id="MF_03124"/>
    </source>
</evidence>
<dbReference type="AlphaFoldDB" id="A0A9P3H347"/>
<feature type="site" description="Cleavage; by autolysis" evidence="9">
    <location>
        <begin position="240"/>
        <end position="241"/>
    </location>
</feature>
<feature type="active site" description="Nucleophile" evidence="9">
    <location>
        <position position="241"/>
    </location>
</feature>
<proteinExistence type="inferred from homology"/>
<dbReference type="PANTHER" id="PTHR23100:SF0">
    <property type="entry name" value="ARGININE BIOSYNTHESIS BIFUNCTIONAL PROTEIN ARGJ, MITOCHONDRIAL"/>
    <property type="match status" value="1"/>
</dbReference>
<evidence type="ECO:0000313" key="11">
    <source>
        <dbReference type="Proteomes" id="UP000827284"/>
    </source>
</evidence>
<comment type="subunit">
    <text evidence="9">Heterodimer of an alpha and a beta chain.</text>
</comment>
<dbReference type="FunFam" id="3.10.20.340:FF:000002">
    <property type="entry name" value="Arginine biosynthesis bifunctional protein ArgJ, mitochondrial"/>
    <property type="match status" value="1"/>
</dbReference>
<keyword evidence="2 9" id="KW-0055">Arginine biosynthesis</keyword>
<evidence type="ECO:0000256" key="4">
    <source>
        <dbReference type="ARBA" id="ARBA00022679"/>
    </source>
</evidence>
<evidence type="ECO:0000256" key="1">
    <source>
        <dbReference type="ARBA" id="ARBA00006774"/>
    </source>
</evidence>
<dbReference type="Pfam" id="PF01960">
    <property type="entry name" value="ArgJ"/>
    <property type="match status" value="1"/>
</dbReference>
<feature type="binding site" evidence="9">
    <location>
        <position position="241"/>
    </location>
    <ligand>
        <name>substrate</name>
    </ligand>
</feature>
<dbReference type="CDD" id="cd02152">
    <property type="entry name" value="OAT"/>
    <property type="match status" value="1"/>
</dbReference>
<dbReference type="EC" id="2.3.1.1" evidence="9"/>
<keyword evidence="3 9" id="KW-0028">Amino-acid biosynthesis</keyword>
<reference evidence="10" key="1">
    <citation type="submission" date="2021-11" db="EMBL/GenBank/DDBJ databases">
        <authorList>
            <person name="Herlambang A."/>
            <person name="Guo Y."/>
            <person name="Takashima Y."/>
            <person name="Nishizawa T."/>
        </authorList>
    </citation>
    <scope>NUCLEOTIDE SEQUENCE</scope>
    <source>
        <strain evidence="10">E1425</strain>
    </source>
</reference>
<feature type="binding site" evidence="9">
    <location>
        <position position="330"/>
    </location>
    <ligand>
        <name>substrate</name>
    </ligand>
</feature>
<dbReference type="NCBIfam" id="TIGR00120">
    <property type="entry name" value="ArgJ"/>
    <property type="match status" value="1"/>
</dbReference>
<feature type="site" description="Involved in the stabilization of negative charge on the oxyanion by the formation of the oxyanion hole" evidence="9">
    <location>
        <position position="163"/>
    </location>
</feature>
<feature type="chain" id="PRO_5040555292" description="Arginine biosynthesis bifunctional protein ArgJ alpha chain" evidence="9">
    <location>
        <begin position="1"/>
        <end position="240"/>
    </location>
</feature>
<dbReference type="GO" id="GO:0005759">
    <property type="term" value="C:mitochondrial matrix"/>
    <property type="evidence" value="ECO:0007669"/>
    <property type="project" value="UniProtKB-SubCell"/>
</dbReference>
<dbReference type="OrthoDB" id="4199794at2759"/>
<evidence type="ECO:0000256" key="7">
    <source>
        <dbReference type="ARBA" id="ARBA00023268"/>
    </source>
</evidence>
<dbReference type="InterPro" id="IPR002813">
    <property type="entry name" value="Arg_biosynth_ArgJ"/>
</dbReference>
<gene>
    <name evidence="10" type="ORF">EMPS_01601</name>
</gene>
<dbReference type="Gene3D" id="3.30.2330.10">
    <property type="entry name" value="arginine biosynthesis bifunctional protein suprefamily"/>
    <property type="match status" value="1"/>
</dbReference>
<comment type="pathway">
    <text evidence="9">Amino-acid biosynthesis; L-arginine biosynthesis; N(2)-acetyl-L-ornithine from L-glutamate: step 1/4.</text>
</comment>
<comment type="catalytic activity">
    <reaction evidence="9">
        <text>L-glutamate + acetyl-CoA = N-acetyl-L-glutamate + CoA + H(+)</text>
        <dbReference type="Rhea" id="RHEA:24292"/>
        <dbReference type="ChEBI" id="CHEBI:15378"/>
        <dbReference type="ChEBI" id="CHEBI:29985"/>
        <dbReference type="ChEBI" id="CHEBI:44337"/>
        <dbReference type="ChEBI" id="CHEBI:57287"/>
        <dbReference type="ChEBI" id="CHEBI:57288"/>
        <dbReference type="EC" id="2.3.1.1"/>
    </reaction>
</comment>
<dbReference type="NCBIfam" id="NF003802">
    <property type="entry name" value="PRK05388.1"/>
    <property type="match status" value="1"/>
</dbReference>
<feature type="site" description="Involved in the stabilization of negative charge on the oxyanion by the formation of the oxyanion hole" evidence="9">
    <location>
        <position position="164"/>
    </location>
</feature>
<comment type="similarity">
    <text evidence="1 9">Belongs to the ArgJ family.</text>
</comment>
<evidence type="ECO:0000256" key="3">
    <source>
        <dbReference type="ARBA" id="ARBA00022605"/>
    </source>
</evidence>
<keyword evidence="11" id="KW-1185">Reference proteome</keyword>
<dbReference type="EMBL" id="BQFW01000002">
    <property type="protein sequence ID" value="GJJ69255.1"/>
    <property type="molecule type" value="Genomic_DNA"/>
</dbReference>
<name>A0A9P3H347_9FUNG</name>
<dbReference type="InterPro" id="IPR016117">
    <property type="entry name" value="ArgJ-like_dom_sf"/>
</dbReference>
<comment type="pathway">
    <text evidence="9">Amino-acid biosynthesis; L-arginine biosynthesis; L-ornithine and N-acetyl-L-glutamate from L-glutamate and N(2)-acetyl-L-ornithine (cyclic): step 1/1.</text>
</comment>
<feature type="binding site" evidence="9">
    <location>
        <position position="464"/>
    </location>
    <ligand>
        <name>substrate</name>
    </ligand>
</feature>
<organism evidence="10 11">
    <name type="scientific">Entomortierella parvispora</name>
    <dbReference type="NCBI Taxonomy" id="205924"/>
    <lineage>
        <taxon>Eukaryota</taxon>
        <taxon>Fungi</taxon>
        <taxon>Fungi incertae sedis</taxon>
        <taxon>Mucoromycota</taxon>
        <taxon>Mortierellomycotina</taxon>
        <taxon>Mortierellomycetes</taxon>
        <taxon>Mortierellales</taxon>
        <taxon>Mortierellaceae</taxon>
        <taxon>Entomortierella</taxon>
    </lineage>
</organism>
<evidence type="ECO:0000256" key="8">
    <source>
        <dbReference type="ARBA" id="ARBA00023315"/>
    </source>
</evidence>
<comment type="function">
    <text evidence="9">Catalyzes two activities which are involved in the cyclic version of arginine biosynthesis: the synthesis of acetylglutamate from glutamate and acetyl-CoA, and of ornithine by transacetylation between acetylornithine and glutamate.</text>
</comment>
<evidence type="ECO:0000256" key="6">
    <source>
        <dbReference type="ARBA" id="ARBA00023128"/>
    </source>
</evidence>
<comment type="caution">
    <text evidence="10">The sequence shown here is derived from an EMBL/GenBank/DDBJ whole genome shotgun (WGS) entry which is preliminary data.</text>
</comment>
<dbReference type="GO" id="GO:0004358">
    <property type="term" value="F:L-glutamate N-acetyltransferase activity, acting on acetyl-L-ornithine as donor"/>
    <property type="evidence" value="ECO:0007669"/>
    <property type="project" value="UniProtKB-UniRule"/>
</dbReference>
<comment type="catalytic activity">
    <reaction evidence="9">
        <text>N(2)-acetyl-L-ornithine + L-glutamate = N-acetyl-L-glutamate + L-ornithine</text>
        <dbReference type="Rhea" id="RHEA:15349"/>
        <dbReference type="ChEBI" id="CHEBI:29985"/>
        <dbReference type="ChEBI" id="CHEBI:44337"/>
        <dbReference type="ChEBI" id="CHEBI:46911"/>
        <dbReference type="ChEBI" id="CHEBI:57805"/>
        <dbReference type="EC" id="2.3.1.35"/>
    </reaction>
</comment>
<feature type="binding site" evidence="9">
    <location>
        <position position="459"/>
    </location>
    <ligand>
        <name>substrate</name>
    </ligand>
</feature>
<feature type="binding site" evidence="9">
    <location>
        <position position="230"/>
    </location>
    <ligand>
        <name>substrate</name>
    </ligand>
</feature>
<dbReference type="GO" id="GO:0004042">
    <property type="term" value="F:L-glutamate N-acetyltransferase activity"/>
    <property type="evidence" value="ECO:0007669"/>
    <property type="project" value="UniProtKB-UniRule"/>
</dbReference>
<protein>
    <recommendedName>
        <fullName evidence="9">Arginine biosynthesis bifunctional protein ArgJ, mitochondrial</fullName>
    </recommendedName>
    <domain>
        <recommendedName>
            <fullName evidence="9">Glutamate N-acetyltransferase</fullName>
            <shortName evidence="9">GAT</shortName>
            <ecNumber evidence="9">2.3.1.35</ecNumber>
        </recommendedName>
        <alternativeName>
            <fullName evidence="9">Ornithine acetyltransferase</fullName>
            <shortName evidence="9">OATase</shortName>
        </alternativeName>
        <alternativeName>
            <fullName evidence="9">Ornithine transacetylase</fullName>
        </alternativeName>
    </domain>
    <domain>
        <recommendedName>
            <fullName evidence="9">Amino-acid acetyltransferase</fullName>
            <ecNumber evidence="9">2.3.1.1</ecNumber>
        </recommendedName>
        <alternativeName>
            <fullName evidence="9">N-acetylglutamate synthase</fullName>
            <shortName evidence="9">AGS</shortName>
        </alternativeName>
    </domain>
    <component>
        <recommendedName>
            <fullName evidence="9">Arginine biosynthesis bifunctional protein ArgJ alpha chain</fullName>
        </recommendedName>
    </component>
    <component>
        <recommendedName>
            <fullName evidence="9">Arginine biosynthesis bifunctional protein ArgJ beta chain</fullName>
        </recommendedName>
    </component>
</protein>
<dbReference type="Gene3D" id="3.10.20.340">
    <property type="entry name" value="ArgJ beta chain, C-terminal domain"/>
    <property type="match status" value="1"/>
</dbReference>
<dbReference type="InterPro" id="IPR042195">
    <property type="entry name" value="ArgJ_beta_C"/>
</dbReference>
<dbReference type="Proteomes" id="UP000827284">
    <property type="component" value="Unassembled WGS sequence"/>
</dbReference>